<organism evidence="1 2">
    <name type="scientific">Thalassospira marina</name>
    <dbReference type="NCBI Taxonomy" id="2048283"/>
    <lineage>
        <taxon>Bacteria</taxon>
        <taxon>Pseudomonadati</taxon>
        <taxon>Pseudomonadota</taxon>
        <taxon>Alphaproteobacteria</taxon>
        <taxon>Rhodospirillales</taxon>
        <taxon>Thalassospiraceae</taxon>
        <taxon>Thalassospira</taxon>
    </lineage>
</organism>
<dbReference type="AlphaFoldDB" id="A0A2N3KIS4"/>
<sequence>MGVPERFAIEYPRRALDLVNILEGVAREKNLLGSFGLFAASAILTIPFERMRTSHFLHDDARDADLVRNLRALEKASFLEAPFWQAAPDISAWRQSRIMNTVDEVDSWLDQDGCDPRSEEVNTIKARKASDVLRVLRNALAHGNIIYLDKNGQEIAGNQMVYMAFLSRYEETPDQREQGETYRVVITTEEAFLLFVKSWANWIGDLDLDRRVAAAA</sequence>
<dbReference type="Proteomes" id="UP000233597">
    <property type="component" value="Unassembled WGS sequence"/>
</dbReference>
<protein>
    <recommendedName>
        <fullName evidence="3">pEK499-p136 HEPN domain-containing protein</fullName>
    </recommendedName>
</protein>
<comment type="caution">
    <text evidence="1">The sequence shown here is derived from an EMBL/GenBank/DDBJ whole genome shotgun (WGS) entry which is preliminary data.</text>
</comment>
<evidence type="ECO:0000313" key="1">
    <source>
        <dbReference type="EMBL" id="PKR50420.1"/>
    </source>
</evidence>
<dbReference type="EMBL" id="NWTK01000017">
    <property type="protein sequence ID" value="PKR50420.1"/>
    <property type="molecule type" value="Genomic_DNA"/>
</dbReference>
<proteinExistence type="predicted"/>
<reference evidence="1 2" key="1">
    <citation type="submission" date="2017-09" db="EMBL/GenBank/DDBJ databases">
        <title>Biodiversity and function of Thalassospira species in the particle-attached aromatic-hydrocarbon-degrading consortia from the surface seawater of the South China Sea.</title>
        <authorList>
            <person name="Dong C."/>
            <person name="Liu R."/>
            <person name="Shao Z."/>
        </authorList>
    </citation>
    <scope>NUCLEOTIDE SEQUENCE [LARGE SCALE GENOMIC DNA]</scope>
    <source>
        <strain evidence="1 2">CSC1P2</strain>
    </source>
</reference>
<dbReference type="OrthoDB" id="7841749at2"/>
<accession>A0A2N3KIS4</accession>
<gene>
    <name evidence="1" type="ORF">COO20_21320</name>
</gene>
<evidence type="ECO:0008006" key="3">
    <source>
        <dbReference type="Google" id="ProtNLM"/>
    </source>
</evidence>
<dbReference type="RefSeq" id="WP_101270241.1">
    <property type="nucleotide sequence ID" value="NZ_NWTK01000017.1"/>
</dbReference>
<name>A0A2N3KIS4_9PROT</name>
<evidence type="ECO:0000313" key="2">
    <source>
        <dbReference type="Proteomes" id="UP000233597"/>
    </source>
</evidence>